<dbReference type="AlphaFoldDB" id="F2JM11"/>
<dbReference type="EMBL" id="CP002582">
    <property type="protein sequence ID" value="ADZ85791.1"/>
    <property type="molecule type" value="Genomic_DNA"/>
</dbReference>
<proteinExistence type="predicted"/>
<keyword evidence="2" id="KW-1185">Reference proteome</keyword>
<accession>F2JM11</accession>
<evidence type="ECO:0008006" key="3">
    <source>
        <dbReference type="Google" id="ProtNLM"/>
    </source>
</evidence>
<dbReference type="Gene3D" id="1.20.120.450">
    <property type="entry name" value="dinb family like domain"/>
    <property type="match status" value="1"/>
</dbReference>
<dbReference type="STRING" id="642492.Clole_4116"/>
<organism evidence="1 2">
    <name type="scientific">Cellulosilyticum lentocellum (strain ATCC 49066 / DSM 5427 / NCIMB 11756 / RHM5)</name>
    <name type="common">Clostridium lentocellum</name>
    <dbReference type="NCBI Taxonomy" id="642492"/>
    <lineage>
        <taxon>Bacteria</taxon>
        <taxon>Bacillati</taxon>
        <taxon>Bacillota</taxon>
        <taxon>Clostridia</taxon>
        <taxon>Lachnospirales</taxon>
        <taxon>Cellulosilyticaceae</taxon>
        <taxon>Cellulosilyticum</taxon>
    </lineage>
</organism>
<dbReference type="InterPro" id="IPR034660">
    <property type="entry name" value="DinB/YfiT-like"/>
</dbReference>
<evidence type="ECO:0000313" key="1">
    <source>
        <dbReference type="EMBL" id="ADZ85791.1"/>
    </source>
</evidence>
<dbReference type="eggNOG" id="ENOG502ZC3V">
    <property type="taxonomic scope" value="Bacteria"/>
</dbReference>
<dbReference type="HOGENOM" id="CLU_106232_0_0_9"/>
<name>F2JM11_CELLD</name>
<dbReference type="RefSeq" id="WP_013659062.1">
    <property type="nucleotide sequence ID" value="NC_015275.1"/>
</dbReference>
<dbReference type="KEGG" id="cle:Clole_4116"/>
<gene>
    <name evidence="1" type="ordered locus">Clole_4116</name>
</gene>
<dbReference type="Proteomes" id="UP000008467">
    <property type="component" value="Chromosome"/>
</dbReference>
<protein>
    <recommendedName>
        <fullName evidence="3">DinB-like domain-containing protein</fullName>
    </recommendedName>
</protein>
<sequence length="239" mass="27491">MKKEELYAPIRDKYDELKEVLNGTDIEKIRELTLEVHGMVHPAEVSGRTEKTIADYVLDYMLAGHQNDIVPREDWDVDLRYAGTKTVPMCWQLWHTYRIEDLVSNILMMDQPQIFDEEWQKKIGASITDTGNALELDEAVAFGKGINAEALRDYMITVGKNTRKILASLTLEQIQSMVPESWVMRILEEGGVTTDFRSVWLLVYWGRLTRGGMILTPMTDHHMMHLPPCINNLPILESL</sequence>
<evidence type="ECO:0000313" key="2">
    <source>
        <dbReference type="Proteomes" id="UP000008467"/>
    </source>
</evidence>
<reference evidence="1 2" key="1">
    <citation type="journal article" date="2011" name="J. Bacteriol.">
        <title>Complete genome sequence of the cellulose-degrading bacterium Cellulosilyticum lentocellum.</title>
        <authorList>
            <consortium name="US DOE Joint Genome Institute"/>
            <person name="Miller D.A."/>
            <person name="Suen G."/>
            <person name="Bruce D."/>
            <person name="Copeland A."/>
            <person name="Cheng J.F."/>
            <person name="Detter C."/>
            <person name="Goodwin L.A."/>
            <person name="Han C.S."/>
            <person name="Hauser L.J."/>
            <person name="Land M.L."/>
            <person name="Lapidus A."/>
            <person name="Lucas S."/>
            <person name="Meincke L."/>
            <person name="Pitluck S."/>
            <person name="Tapia R."/>
            <person name="Teshima H."/>
            <person name="Woyke T."/>
            <person name="Fox B.G."/>
            <person name="Angert E.R."/>
            <person name="Currie C.R."/>
        </authorList>
    </citation>
    <scope>NUCLEOTIDE SEQUENCE [LARGE SCALE GENOMIC DNA]</scope>
    <source>
        <strain evidence="2">ATCC 49066 / DSM 5427 / NCIMB 11756 / RHM5</strain>
    </source>
</reference>